<sequence>MHNQVSNETPSKIGKFNLLTVNRDQHSAQYLSVDSEYICLIPFTKTAEDTIKSIYALEFPNKSNGQTAHTLIIDEVNSDLDRTPYDSVCRALVEEAGLNIEQLGLTENQIFYLGDIAMNSPITLTMHCYGIDLGKPAKDGFEFTRNLSKDNFTKDDSKIINIGFHQVVNGDFPDTTILSGSFLLASYFN</sequence>
<name>A0A6J5STR2_9CAUD</name>
<protein>
    <submittedName>
        <fullName evidence="1">Uncharacterized protein</fullName>
    </submittedName>
</protein>
<gene>
    <name evidence="1" type="ORF">UFOVP1604_3</name>
</gene>
<organism evidence="1">
    <name type="scientific">uncultured Caudovirales phage</name>
    <dbReference type="NCBI Taxonomy" id="2100421"/>
    <lineage>
        <taxon>Viruses</taxon>
        <taxon>Duplodnaviria</taxon>
        <taxon>Heunggongvirae</taxon>
        <taxon>Uroviricota</taxon>
        <taxon>Caudoviricetes</taxon>
        <taxon>Peduoviridae</taxon>
        <taxon>Maltschvirus</taxon>
        <taxon>Maltschvirus maltsch</taxon>
    </lineage>
</organism>
<accession>A0A6J5STR2</accession>
<dbReference type="EMBL" id="LR797474">
    <property type="protein sequence ID" value="CAB4218114.1"/>
    <property type="molecule type" value="Genomic_DNA"/>
</dbReference>
<proteinExistence type="predicted"/>
<reference evidence="1" key="1">
    <citation type="submission" date="2020-05" db="EMBL/GenBank/DDBJ databases">
        <authorList>
            <person name="Chiriac C."/>
            <person name="Salcher M."/>
            <person name="Ghai R."/>
            <person name="Kavagutti S V."/>
        </authorList>
    </citation>
    <scope>NUCLEOTIDE SEQUENCE</scope>
</reference>
<evidence type="ECO:0000313" key="1">
    <source>
        <dbReference type="EMBL" id="CAB4218114.1"/>
    </source>
</evidence>